<evidence type="ECO:0000256" key="1">
    <source>
        <dbReference type="SAM" id="SignalP"/>
    </source>
</evidence>
<comment type="caution">
    <text evidence="2">The sequence shown here is derived from an EMBL/GenBank/DDBJ whole genome shotgun (WGS) entry which is preliminary data.</text>
</comment>
<dbReference type="EMBL" id="JAKKDU010000006">
    <property type="protein sequence ID" value="MCF7567935.1"/>
    <property type="molecule type" value="Genomic_DNA"/>
</dbReference>
<dbReference type="SUPFAM" id="SSF54427">
    <property type="entry name" value="NTF2-like"/>
    <property type="match status" value="1"/>
</dbReference>
<dbReference type="RefSeq" id="WP_237239283.1">
    <property type="nucleotide sequence ID" value="NZ_JAKKDU010000006.1"/>
</dbReference>
<reference evidence="2" key="1">
    <citation type="submission" date="2022-01" db="EMBL/GenBank/DDBJ databases">
        <title>Draft genome sequence of Sabulilitoribacter arenilitoris KCTC 52401.</title>
        <authorList>
            <person name="Oh J.-S."/>
        </authorList>
    </citation>
    <scope>NUCLEOTIDE SEQUENCE</scope>
    <source>
        <strain evidence="2">HMF6543</strain>
    </source>
</reference>
<dbReference type="Proteomes" id="UP001199795">
    <property type="component" value="Unassembled WGS sequence"/>
</dbReference>
<dbReference type="Gene3D" id="3.10.450.50">
    <property type="match status" value="1"/>
</dbReference>
<feature type="chain" id="PRO_5042183888" description="Nuclear transport factor 2 family protein" evidence="1">
    <location>
        <begin position="20"/>
        <end position="177"/>
    </location>
</feature>
<sequence length="177" mass="20897">MKKLFTTLCVCLLIISINAQEVTDKAEEYNNKVQTLDNTIKTLYTVISGEKGEERDWTLFKYLFKPDAKLIPSRKIKKEAYKVRYMSPDDYIKNSGKWLVENGFFEKEIHRKVETFGNITQVFSTYEAFNSEADEVPFMRGINSIQLLNDGERWWVINIYWTQETEDNPIPKQYLPK</sequence>
<keyword evidence="1" id="KW-0732">Signal</keyword>
<accession>A0AAE3EM48</accession>
<keyword evidence="3" id="KW-1185">Reference proteome</keyword>
<dbReference type="AlphaFoldDB" id="A0AAE3EM48"/>
<proteinExistence type="predicted"/>
<gene>
    <name evidence="2" type="ORF">L3X37_06085</name>
</gene>
<protein>
    <recommendedName>
        <fullName evidence="4">Nuclear transport factor 2 family protein</fullName>
    </recommendedName>
</protein>
<dbReference type="InterPro" id="IPR032710">
    <property type="entry name" value="NTF2-like_dom_sf"/>
</dbReference>
<evidence type="ECO:0000313" key="2">
    <source>
        <dbReference type="EMBL" id="MCF7567935.1"/>
    </source>
</evidence>
<evidence type="ECO:0008006" key="4">
    <source>
        <dbReference type="Google" id="ProtNLM"/>
    </source>
</evidence>
<evidence type="ECO:0000313" key="3">
    <source>
        <dbReference type="Proteomes" id="UP001199795"/>
    </source>
</evidence>
<feature type="signal peptide" evidence="1">
    <location>
        <begin position="1"/>
        <end position="19"/>
    </location>
</feature>
<organism evidence="2 3">
    <name type="scientific">Wocania arenilitoris</name>
    <dbReference type="NCBI Taxonomy" id="2044858"/>
    <lineage>
        <taxon>Bacteria</taxon>
        <taxon>Pseudomonadati</taxon>
        <taxon>Bacteroidota</taxon>
        <taxon>Flavobacteriia</taxon>
        <taxon>Flavobacteriales</taxon>
        <taxon>Flavobacteriaceae</taxon>
        <taxon>Wocania</taxon>
    </lineage>
</organism>
<name>A0AAE3EM48_9FLAO</name>